<dbReference type="OrthoDB" id="1144234at2"/>
<keyword evidence="2" id="KW-1185">Reference proteome</keyword>
<name>A0A4Q0P0E0_9FLAO</name>
<gene>
    <name evidence="1" type="ORF">DSM02_2965</name>
</gene>
<accession>A0A4Q0P0E0</accession>
<dbReference type="Proteomes" id="UP000289859">
    <property type="component" value="Unassembled WGS sequence"/>
</dbReference>
<protein>
    <recommendedName>
        <fullName evidence="3">Na(+)-translocating NADH-quinone reductase subunit F</fullName>
    </recommendedName>
</protein>
<evidence type="ECO:0000313" key="1">
    <source>
        <dbReference type="EMBL" id="RXG19944.1"/>
    </source>
</evidence>
<dbReference type="AlphaFoldDB" id="A0A4Q0P0E0"/>
<evidence type="ECO:0000313" key="2">
    <source>
        <dbReference type="Proteomes" id="UP000289859"/>
    </source>
</evidence>
<organism evidence="1 2">
    <name type="scientific">Leeuwenhoekiella polynyae</name>
    <dbReference type="NCBI Taxonomy" id="1550906"/>
    <lineage>
        <taxon>Bacteria</taxon>
        <taxon>Pseudomonadati</taxon>
        <taxon>Bacteroidota</taxon>
        <taxon>Flavobacteriia</taxon>
        <taxon>Flavobacteriales</taxon>
        <taxon>Flavobacteriaceae</taxon>
        <taxon>Leeuwenhoekiella</taxon>
    </lineage>
</organism>
<comment type="caution">
    <text evidence="1">The sequence shown here is derived from an EMBL/GenBank/DDBJ whole genome shotgun (WGS) entry which is preliminary data.</text>
</comment>
<dbReference type="EMBL" id="QOVK01000015">
    <property type="protein sequence ID" value="RXG19944.1"/>
    <property type="molecule type" value="Genomic_DNA"/>
</dbReference>
<dbReference type="RefSeq" id="WP_128766289.1">
    <property type="nucleotide sequence ID" value="NZ_JBHUOO010000019.1"/>
</dbReference>
<sequence length="152" mass="17017">MKTPPRLEQAISKLYSAFHSDSLNPECCKTCAVGNILNNTDIWKHLTDGHGSLKLSYVGKVNEALGKKLNGYTPFELLQIESAFLKGCGYKLPLSHKTNKLVDRNSKEVMFNGMCEAVAVLCKLDGISNVMDYSRLFDFEDNQPVNELAYTY</sequence>
<proteinExistence type="predicted"/>
<reference evidence="1 2" key="1">
    <citation type="submission" date="2018-07" db="EMBL/GenBank/DDBJ databases">
        <title>Leeuwenhoekiella genomics.</title>
        <authorList>
            <person name="Tahon G."/>
            <person name="Willems A."/>
        </authorList>
    </citation>
    <scope>NUCLEOTIDE SEQUENCE [LARGE SCALE GENOMIC DNA]</scope>
    <source>
        <strain evidence="1 2">LMG 29608</strain>
    </source>
</reference>
<evidence type="ECO:0008006" key="3">
    <source>
        <dbReference type="Google" id="ProtNLM"/>
    </source>
</evidence>